<dbReference type="PANTHER" id="PTHR43205">
    <property type="entry name" value="PROSTAGLANDIN REDUCTASE"/>
    <property type="match status" value="1"/>
</dbReference>
<dbReference type="InterPro" id="IPR041694">
    <property type="entry name" value="ADH_N_2"/>
</dbReference>
<dbReference type="SUPFAM" id="SSF51735">
    <property type="entry name" value="NAD(P)-binding Rossmann-fold domains"/>
    <property type="match status" value="1"/>
</dbReference>
<dbReference type="InterPro" id="IPR020843">
    <property type="entry name" value="ER"/>
</dbReference>
<sequence length="347" mass="36015">MSSTITTVTSDKTIIGREIRLASRPAGEPSPEDFELVQAEVPQPGEGQILVRNTWMSVDPYMRGRMDDAESYIPPFQLGAVLEGSAVGEVIASRSEAVPVGATVSHFLGWREYAVLDASAATVVDTAAVPAQAYLGVLGTTGLTAYAALTRVAPVRQGDVVFVSAAAGAVGSVAGQLARTFGAAKVIGSAGGPRKARKLVEDFGFDAAIDYQAGPLAAQLAQAAPEGIDVYLDNVGGDHLEAAISAARPGGRIALVGAVSGYNATEPLPGPVNLFQAAYKELTMRGLLINSYFPLFPEYIERATGWLADGTLRAEETVIEGIDQAPAAFLGVLRGANVGKMLVRLGG</sequence>
<reference evidence="3 4" key="1">
    <citation type="submission" date="2023-07" db="EMBL/GenBank/DDBJ databases">
        <title>Sequencing the genomes of 1000 actinobacteria strains.</title>
        <authorList>
            <person name="Klenk H.-P."/>
        </authorList>
    </citation>
    <scope>NUCLEOTIDE SEQUENCE [LARGE SCALE GENOMIC DNA]</scope>
    <source>
        <strain evidence="3 4">DSM 44109</strain>
    </source>
</reference>
<dbReference type="RefSeq" id="WP_306867237.1">
    <property type="nucleotide sequence ID" value="NZ_JAUSRB010000002.1"/>
</dbReference>
<evidence type="ECO:0000259" key="2">
    <source>
        <dbReference type="SMART" id="SM00829"/>
    </source>
</evidence>
<accession>A0ABT9RB45</accession>
<dbReference type="SMART" id="SM00829">
    <property type="entry name" value="PKS_ER"/>
    <property type="match status" value="1"/>
</dbReference>
<dbReference type="InterPro" id="IPR036291">
    <property type="entry name" value="NAD(P)-bd_dom_sf"/>
</dbReference>
<dbReference type="Gene3D" id="3.90.180.10">
    <property type="entry name" value="Medium-chain alcohol dehydrogenases, catalytic domain"/>
    <property type="match status" value="1"/>
</dbReference>
<dbReference type="SUPFAM" id="SSF50129">
    <property type="entry name" value="GroES-like"/>
    <property type="match status" value="1"/>
</dbReference>
<protein>
    <submittedName>
        <fullName evidence="3">NADPH-dependent curcumin reductase CurA</fullName>
    </submittedName>
</protein>
<proteinExistence type="predicted"/>
<feature type="domain" description="Enoyl reductase (ER)" evidence="2">
    <location>
        <begin position="29"/>
        <end position="343"/>
    </location>
</feature>
<dbReference type="PANTHER" id="PTHR43205:SF7">
    <property type="entry name" value="PROSTAGLANDIN REDUCTASE 1"/>
    <property type="match status" value="1"/>
</dbReference>
<evidence type="ECO:0000313" key="4">
    <source>
        <dbReference type="Proteomes" id="UP001230426"/>
    </source>
</evidence>
<evidence type="ECO:0000256" key="1">
    <source>
        <dbReference type="ARBA" id="ARBA00023002"/>
    </source>
</evidence>
<keyword evidence="4" id="KW-1185">Reference proteome</keyword>
<dbReference type="InterPro" id="IPR013149">
    <property type="entry name" value="ADH-like_C"/>
</dbReference>
<evidence type="ECO:0000313" key="3">
    <source>
        <dbReference type="EMBL" id="MDP9866477.1"/>
    </source>
</evidence>
<dbReference type="Pfam" id="PF00107">
    <property type="entry name" value="ADH_zinc_N"/>
    <property type="match status" value="1"/>
</dbReference>
<dbReference type="InterPro" id="IPR011032">
    <property type="entry name" value="GroES-like_sf"/>
</dbReference>
<comment type="caution">
    <text evidence="3">The sequence shown here is derived from an EMBL/GenBank/DDBJ whole genome shotgun (WGS) entry which is preliminary data.</text>
</comment>
<dbReference type="Proteomes" id="UP001230426">
    <property type="component" value="Unassembled WGS sequence"/>
</dbReference>
<gene>
    <name evidence="3" type="ORF">J2S55_005743</name>
</gene>
<dbReference type="Pfam" id="PF16884">
    <property type="entry name" value="ADH_N_2"/>
    <property type="match status" value="1"/>
</dbReference>
<name>A0ABT9RB45_9ACTN</name>
<keyword evidence="1" id="KW-0560">Oxidoreductase</keyword>
<dbReference type="CDD" id="cd05288">
    <property type="entry name" value="PGDH"/>
    <property type="match status" value="1"/>
</dbReference>
<organism evidence="3 4">
    <name type="scientific">Streptosporangium brasiliense</name>
    <dbReference type="NCBI Taxonomy" id="47480"/>
    <lineage>
        <taxon>Bacteria</taxon>
        <taxon>Bacillati</taxon>
        <taxon>Actinomycetota</taxon>
        <taxon>Actinomycetes</taxon>
        <taxon>Streptosporangiales</taxon>
        <taxon>Streptosporangiaceae</taxon>
        <taxon>Streptosporangium</taxon>
    </lineage>
</organism>
<dbReference type="InterPro" id="IPR045010">
    <property type="entry name" value="MDR_fam"/>
</dbReference>
<dbReference type="EMBL" id="JAUSRB010000002">
    <property type="protein sequence ID" value="MDP9866477.1"/>
    <property type="molecule type" value="Genomic_DNA"/>
</dbReference>
<dbReference type="Gene3D" id="3.40.50.720">
    <property type="entry name" value="NAD(P)-binding Rossmann-like Domain"/>
    <property type="match status" value="1"/>
</dbReference>